<gene>
    <name evidence="2" type="ordered locus">Mycch_0356</name>
</gene>
<keyword evidence="3" id="KW-1185">Reference proteome</keyword>
<dbReference type="EMBL" id="CP003053">
    <property type="protein sequence ID" value="AFM15179.1"/>
    <property type="molecule type" value="Genomic_DNA"/>
</dbReference>
<dbReference type="PATRIC" id="fig|710421.3.peg.348"/>
<evidence type="ECO:0000256" key="1">
    <source>
        <dbReference type="SAM" id="MobiDB-lite"/>
    </source>
</evidence>
<dbReference type="Proteomes" id="UP000006057">
    <property type="component" value="Chromosome"/>
</dbReference>
<feature type="region of interest" description="Disordered" evidence="1">
    <location>
        <begin position="55"/>
        <end position="165"/>
    </location>
</feature>
<sequence>MDSPRSGFRRAAAASWALTGIGIVGVGAASALAYADTVKPAPAADPAPVVDVAPPLAPPPPVAVTTTVSPPSPPPPAAAPTVEQAPLTADTWTPEYTPQTTVEQAPVTRHAPVYTPQTTVAQTPVTEDTTAPAPTDPPKTQYHRRTPTPTAAPSYSPPIVRSRGS</sequence>
<accession>I4BD22</accession>
<name>I4BD22_MYCCN</name>
<organism evidence="2 3">
    <name type="scientific">Mycolicibacterium chubuense (strain NBB4)</name>
    <name type="common">Mycobacterium chubuense</name>
    <dbReference type="NCBI Taxonomy" id="710421"/>
    <lineage>
        <taxon>Bacteria</taxon>
        <taxon>Bacillati</taxon>
        <taxon>Actinomycetota</taxon>
        <taxon>Actinomycetes</taxon>
        <taxon>Mycobacteriales</taxon>
        <taxon>Mycobacteriaceae</taxon>
        <taxon>Mycolicibacterium</taxon>
    </lineage>
</organism>
<evidence type="ECO:0000313" key="2">
    <source>
        <dbReference type="EMBL" id="AFM15179.1"/>
    </source>
</evidence>
<dbReference type="RefSeq" id="WP_014813671.1">
    <property type="nucleotide sequence ID" value="NC_018027.1"/>
</dbReference>
<feature type="compositionally biased region" description="Polar residues" evidence="1">
    <location>
        <begin position="90"/>
        <end position="103"/>
    </location>
</feature>
<evidence type="ECO:0000313" key="3">
    <source>
        <dbReference type="Proteomes" id="UP000006057"/>
    </source>
</evidence>
<reference evidence="2 3" key="1">
    <citation type="submission" date="2012-06" db="EMBL/GenBank/DDBJ databases">
        <title>Complete sequence of chromosome of Mycobacterium chubuense NBB4.</title>
        <authorList>
            <consortium name="US DOE Joint Genome Institute"/>
            <person name="Lucas S."/>
            <person name="Han J."/>
            <person name="Lapidus A."/>
            <person name="Cheng J.-F."/>
            <person name="Goodwin L."/>
            <person name="Pitluck S."/>
            <person name="Peters L."/>
            <person name="Mikhailova N."/>
            <person name="Teshima H."/>
            <person name="Detter J.C."/>
            <person name="Han C."/>
            <person name="Tapia R."/>
            <person name="Land M."/>
            <person name="Hauser L."/>
            <person name="Kyrpides N."/>
            <person name="Ivanova N."/>
            <person name="Pagani I."/>
            <person name="Mattes T."/>
            <person name="Holmes A."/>
            <person name="Rutledge P."/>
            <person name="Paulsen I."/>
            <person name="Coleman N."/>
            <person name="Woyke T."/>
        </authorList>
    </citation>
    <scope>NUCLEOTIDE SEQUENCE [LARGE SCALE GENOMIC DNA]</scope>
    <source>
        <strain evidence="2 3">NBB4</strain>
    </source>
</reference>
<feature type="compositionally biased region" description="Low complexity" evidence="1">
    <location>
        <begin position="147"/>
        <end position="158"/>
    </location>
</feature>
<proteinExistence type="predicted"/>
<dbReference type="STRING" id="710421.Mycch_0356"/>
<protein>
    <submittedName>
        <fullName evidence="2">Uncharacterized protein</fullName>
    </submittedName>
</protein>
<feature type="compositionally biased region" description="Low complexity" evidence="1">
    <location>
        <begin position="112"/>
        <end position="133"/>
    </location>
</feature>
<dbReference type="eggNOG" id="ENOG50308BV">
    <property type="taxonomic scope" value="Bacteria"/>
</dbReference>
<dbReference type="KEGG" id="mcb:Mycch_0356"/>
<dbReference type="HOGENOM" id="CLU_1675951_0_0_11"/>
<dbReference type="AlphaFoldDB" id="I4BD22"/>